<protein>
    <submittedName>
        <fullName evidence="1">Uncharacterized protein</fullName>
    </submittedName>
</protein>
<proteinExistence type="predicted"/>
<sequence length="171" mass="20152">MKIRIGFVSNSSSASFIIQNQRDDWNDKDPLLSPNEISKLKKYGFLEVYASHHEQIDNYNRGQDEVKIYKNAQYESGKHLLPDFSYYVSCNEDQVIDFLTQNNIPFSALVNYGCGHMFFEKDSDHITYLCNYGHMVQMRGWKDGKLDQKYLQFNQELIDHIDKFRMPLTDL</sequence>
<evidence type="ECO:0000313" key="1">
    <source>
        <dbReference type="EMBL" id="QJA92951.1"/>
    </source>
</evidence>
<gene>
    <name evidence="1" type="ORF">MM415B04403_0013</name>
</gene>
<accession>A0A6M3LIT4</accession>
<dbReference type="AlphaFoldDB" id="A0A6M3LIT4"/>
<reference evidence="1" key="1">
    <citation type="submission" date="2020-03" db="EMBL/GenBank/DDBJ databases">
        <title>The deep terrestrial virosphere.</title>
        <authorList>
            <person name="Holmfeldt K."/>
            <person name="Nilsson E."/>
            <person name="Simone D."/>
            <person name="Lopez-Fernandez M."/>
            <person name="Wu X."/>
            <person name="de Brujin I."/>
            <person name="Lundin D."/>
            <person name="Andersson A."/>
            <person name="Bertilsson S."/>
            <person name="Dopson M."/>
        </authorList>
    </citation>
    <scope>NUCLEOTIDE SEQUENCE</scope>
    <source>
        <strain evidence="1">MM415B04403</strain>
    </source>
</reference>
<dbReference type="EMBL" id="MT143109">
    <property type="protein sequence ID" value="QJA92951.1"/>
    <property type="molecule type" value="Genomic_DNA"/>
</dbReference>
<organism evidence="1">
    <name type="scientific">viral metagenome</name>
    <dbReference type="NCBI Taxonomy" id="1070528"/>
    <lineage>
        <taxon>unclassified sequences</taxon>
        <taxon>metagenomes</taxon>
        <taxon>organismal metagenomes</taxon>
    </lineage>
</organism>
<name>A0A6M3LIT4_9ZZZZ</name>